<dbReference type="Gene3D" id="2.120.10.30">
    <property type="entry name" value="TolB, C-terminal domain"/>
    <property type="match status" value="1"/>
</dbReference>
<accession>A0A9D1GP57</accession>
<comment type="caution">
    <text evidence="1">The sequence shown here is derived from an EMBL/GenBank/DDBJ whole genome shotgun (WGS) entry which is preliminary data.</text>
</comment>
<dbReference type="SUPFAM" id="SSF63825">
    <property type="entry name" value="YWTD domain"/>
    <property type="match status" value="1"/>
</dbReference>
<dbReference type="InterPro" id="IPR011042">
    <property type="entry name" value="6-blade_b-propeller_TolB-like"/>
</dbReference>
<dbReference type="AlphaFoldDB" id="A0A9D1GP57"/>
<sequence length="380" mass="43178">MIHSKKLVTAILTVTVVSCVQNDRPTIETIELQNIVPEEVMLSDLTSGMETVRLETRDDCLIGQAGIIRIDSTHIYISDAVTRSILIFNRHDGKFTGKLNKSGRGPGEYLEITDFCIDPSAHTIEVLDRGGRQLLIYDMSDLSFIKAVSLPISASELIKKDGMYYLGTHGVGNYIDGERTNSGVITYKPETREFKALFDYVRPESENRVFWIKGLTESPDGQIYFSQIWDNTLYRIEENATIPVLKVDGGRKEVPDRIKDGSYEQQEAFLNTSTHGYMFYRLAYKNGDKTAISFTDGSNPYKYFHYIQAGDKEKLVKDIIIDYIDGRPRMNLMNMVIQKDDIIVLWTPYTKHDEKTEAFLNSLGMSSEDNPAISIFKIKP</sequence>
<proteinExistence type="predicted"/>
<dbReference type="EMBL" id="DVLC01000107">
    <property type="protein sequence ID" value="HIT47339.1"/>
    <property type="molecule type" value="Genomic_DNA"/>
</dbReference>
<organism evidence="1 2">
    <name type="scientific">Candidatus Cryptobacteroides merdipullorum</name>
    <dbReference type="NCBI Taxonomy" id="2840771"/>
    <lineage>
        <taxon>Bacteria</taxon>
        <taxon>Pseudomonadati</taxon>
        <taxon>Bacteroidota</taxon>
        <taxon>Bacteroidia</taxon>
        <taxon>Bacteroidales</taxon>
        <taxon>Candidatus Cryptobacteroides</taxon>
    </lineage>
</organism>
<name>A0A9D1GP57_9BACT</name>
<gene>
    <name evidence="1" type="ORF">IAC35_05740</name>
</gene>
<reference evidence="1" key="2">
    <citation type="journal article" date="2021" name="PeerJ">
        <title>Extensive microbial diversity within the chicken gut microbiome revealed by metagenomics and culture.</title>
        <authorList>
            <person name="Gilroy R."/>
            <person name="Ravi A."/>
            <person name="Getino M."/>
            <person name="Pursley I."/>
            <person name="Horton D.L."/>
            <person name="Alikhan N.F."/>
            <person name="Baker D."/>
            <person name="Gharbi K."/>
            <person name="Hall N."/>
            <person name="Watson M."/>
            <person name="Adriaenssens E.M."/>
            <person name="Foster-Nyarko E."/>
            <person name="Jarju S."/>
            <person name="Secka A."/>
            <person name="Antonio M."/>
            <person name="Oren A."/>
            <person name="Chaudhuri R.R."/>
            <person name="La Ragione R."/>
            <person name="Hildebrand F."/>
            <person name="Pallen M.J."/>
        </authorList>
    </citation>
    <scope>NUCLEOTIDE SEQUENCE</scope>
    <source>
        <strain evidence="1">ChiHecec2B26-709</strain>
    </source>
</reference>
<dbReference type="Pfam" id="PF17170">
    <property type="entry name" value="DUF5128"/>
    <property type="match status" value="1"/>
</dbReference>
<dbReference type="Proteomes" id="UP000886881">
    <property type="component" value="Unassembled WGS sequence"/>
</dbReference>
<dbReference type="PROSITE" id="PS51257">
    <property type="entry name" value="PROKAR_LIPOPROTEIN"/>
    <property type="match status" value="1"/>
</dbReference>
<evidence type="ECO:0000313" key="2">
    <source>
        <dbReference type="Proteomes" id="UP000886881"/>
    </source>
</evidence>
<evidence type="ECO:0000313" key="1">
    <source>
        <dbReference type="EMBL" id="HIT47339.1"/>
    </source>
</evidence>
<protein>
    <submittedName>
        <fullName evidence="1">6-bladed beta-propeller</fullName>
    </submittedName>
</protein>
<reference evidence="1" key="1">
    <citation type="submission" date="2020-10" db="EMBL/GenBank/DDBJ databases">
        <authorList>
            <person name="Gilroy R."/>
        </authorList>
    </citation>
    <scope>NUCLEOTIDE SEQUENCE</scope>
    <source>
        <strain evidence="1">ChiHecec2B26-709</strain>
    </source>
</reference>